<dbReference type="Gene3D" id="3.30.70.1060">
    <property type="entry name" value="Dimeric alpha+beta barrel"/>
    <property type="match status" value="1"/>
</dbReference>
<evidence type="ECO:0000313" key="1">
    <source>
        <dbReference type="EMBL" id="KAL3417081.1"/>
    </source>
</evidence>
<evidence type="ECO:0000313" key="2">
    <source>
        <dbReference type="Proteomes" id="UP001629113"/>
    </source>
</evidence>
<organism evidence="1 2">
    <name type="scientific">Phlyctema vagabunda</name>
    <dbReference type="NCBI Taxonomy" id="108571"/>
    <lineage>
        <taxon>Eukaryota</taxon>
        <taxon>Fungi</taxon>
        <taxon>Dikarya</taxon>
        <taxon>Ascomycota</taxon>
        <taxon>Pezizomycotina</taxon>
        <taxon>Leotiomycetes</taxon>
        <taxon>Helotiales</taxon>
        <taxon>Dermateaceae</taxon>
        <taxon>Phlyctema</taxon>
    </lineage>
</organism>
<dbReference type="Proteomes" id="UP001629113">
    <property type="component" value="Unassembled WGS sequence"/>
</dbReference>
<keyword evidence="2" id="KW-1185">Reference proteome</keyword>
<gene>
    <name evidence="1" type="ORF">PVAG01_11081</name>
</gene>
<reference evidence="1 2" key="1">
    <citation type="submission" date="2024-06" db="EMBL/GenBank/DDBJ databases">
        <title>Complete genome of Phlyctema vagabunda strain 19-DSS-EL-015.</title>
        <authorList>
            <person name="Fiorenzani C."/>
        </authorList>
    </citation>
    <scope>NUCLEOTIDE SEQUENCE [LARGE SCALE GENOMIC DNA]</scope>
    <source>
        <strain evidence="1 2">19-DSS-EL-015</strain>
    </source>
</reference>
<accession>A0ABR4P1U4</accession>
<proteinExistence type="predicted"/>
<comment type="caution">
    <text evidence="1">The sequence shown here is derived from an EMBL/GenBank/DDBJ whole genome shotgun (WGS) entry which is preliminary data.</text>
</comment>
<dbReference type="PANTHER" id="PTHR33606">
    <property type="entry name" value="PROTEIN YCII"/>
    <property type="match status" value="1"/>
</dbReference>
<dbReference type="EMBL" id="JBFCZG010000011">
    <property type="protein sequence ID" value="KAL3417081.1"/>
    <property type="molecule type" value="Genomic_DNA"/>
</dbReference>
<protein>
    <submittedName>
        <fullName evidence="1">Ycii-related domain protein</fullName>
    </submittedName>
</protein>
<sequence>MAQRYEFLFIAYDYPGVAEAKLELVPSHEDMIKEEKAKNSSVEWLAGGSFSPSPSHPSKLNQVYQGPFFKEHGTVPPEMIGSWGILYAPTRQDAVERLKRDMFTEGKIWDWEKMVIVDSVSGMRLSLPNPGTEEMGRGLQ</sequence>
<name>A0ABR4P1U4_9HELO</name>
<dbReference type="PANTHER" id="PTHR33606:SF3">
    <property type="entry name" value="PROTEIN YCII"/>
    <property type="match status" value="1"/>
</dbReference>
<dbReference type="InterPro" id="IPR051807">
    <property type="entry name" value="Sec-metab_biosynth-assoc"/>
</dbReference>